<evidence type="ECO:0000256" key="2">
    <source>
        <dbReference type="ARBA" id="ARBA00022857"/>
    </source>
</evidence>
<dbReference type="InterPro" id="IPR003710">
    <property type="entry name" value="ApbA"/>
</dbReference>
<dbReference type="InterPro" id="IPR013752">
    <property type="entry name" value="KPA_reductase"/>
</dbReference>
<dbReference type="SUPFAM" id="SSF51735">
    <property type="entry name" value="NAD(P)-binding Rossmann-fold domains"/>
    <property type="match status" value="1"/>
</dbReference>
<dbReference type="InterPro" id="IPR036291">
    <property type="entry name" value="NAD(P)-bd_dom_sf"/>
</dbReference>
<dbReference type="Pfam" id="PF02558">
    <property type="entry name" value="ApbA"/>
    <property type="match status" value="1"/>
</dbReference>
<dbReference type="GO" id="GO:0008677">
    <property type="term" value="F:2-dehydropantoate 2-reductase activity"/>
    <property type="evidence" value="ECO:0007669"/>
    <property type="project" value="UniProtKB-EC"/>
</dbReference>
<dbReference type="GO" id="GO:0005737">
    <property type="term" value="C:cytoplasm"/>
    <property type="evidence" value="ECO:0007669"/>
    <property type="project" value="TreeGrafter"/>
</dbReference>
<evidence type="ECO:0000259" key="5">
    <source>
        <dbReference type="Pfam" id="PF02558"/>
    </source>
</evidence>
<comment type="function">
    <text evidence="4">Catalyzes the NADPH-dependent reduction of ketopantoate into pantoic acid.</text>
</comment>
<dbReference type="EMBL" id="UARK01000033">
    <property type="protein sequence ID" value="SPW33179.1"/>
    <property type="molecule type" value="Genomic_DNA"/>
</dbReference>
<dbReference type="Pfam" id="PF08546">
    <property type="entry name" value="ApbA_C"/>
    <property type="match status" value="1"/>
</dbReference>
<comment type="catalytic activity">
    <reaction evidence="4">
        <text>(R)-pantoate + NADP(+) = 2-dehydropantoate + NADPH + H(+)</text>
        <dbReference type="Rhea" id="RHEA:16233"/>
        <dbReference type="ChEBI" id="CHEBI:11561"/>
        <dbReference type="ChEBI" id="CHEBI:15378"/>
        <dbReference type="ChEBI" id="CHEBI:15980"/>
        <dbReference type="ChEBI" id="CHEBI:57783"/>
        <dbReference type="ChEBI" id="CHEBI:58349"/>
        <dbReference type="EC" id="1.1.1.169"/>
    </reaction>
</comment>
<dbReference type="GO" id="GO:0015940">
    <property type="term" value="P:pantothenate biosynthetic process"/>
    <property type="evidence" value="ECO:0007669"/>
    <property type="project" value="UniProtKB-UniPathway"/>
</dbReference>
<comment type="similarity">
    <text evidence="1 4">Belongs to the ketopantoate reductase family.</text>
</comment>
<dbReference type="SUPFAM" id="SSF48179">
    <property type="entry name" value="6-phosphogluconate dehydrogenase C-terminal domain-like"/>
    <property type="match status" value="1"/>
</dbReference>
<protein>
    <recommendedName>
        <fullName evidence="4">2-dehydropantoate 2-reductase</fullName>
        <ecNumber evidence="4">1.1.1.169</ecNumber>
    </recommendedName>
    <alternativeName>
        <fullName evidence="4">Ketopantoate reductase</fullName>
    </alternativeName>
</protein>
<dbReference type="InterPro" id="IPR013328">
    <property type="entry name" value="6PGD_dom2"/>
</dbReference>
<sequence>MKIVVYGAGAVGTWLGVHLSRAGTDVTFIARGATFDWLSQSPMELRGPDGTLRIDAHVAHTIPDDADLVIFATKTLGPVDLPELPATTTILTTQNSVEMPHLAVEKYGPEHVIPGVVRSFLTRLAPGITCHDGNIQTLTFGSLHPATRDLTAQLAEILSKTPITPAIRDDILADVWAKALFVTTFGALGALMNQPIGVLRTTYRDSLRALITEAAHVAQANQVALPATIVADTMAFIDIQDPASTSSMQRDIVAGNPNELDAQVGAICRMAGRAGVVAPLHRLVVEAIEAHPVAH</sequence>
<dbReference type="Gene3D" id="3.40.50.720">
    <property type="entry name" value="NAD(P)-binding Rossmann-like Domain"/>
    <property type="match status" value="1"/>
</dbReference>
<gene>
    <name evidence="7" type="ORF">NCTC10254_02331</name>
</gene>
<dbReference type="PANTHER" id="PTHR21708">
    <property type="entry name" value="PROBABLE 2-DEHYDROPANTOATE 2-REDUCTASE"/>
    <property type="match status" value="1"/>
</dbReference>
<keyword evidence="3 4" id="KW-0560">Oxidoreductase</keyword>
<dbReference type="UniPathway" id="UPA00028">
    <property type="reaction ID" value="UER00004"/>
</dbReference>
<keyword evidence="2 4" id="KW-0521">NADP</keyword>
<dbReference type="Proteomes" id="UP000249886">
    <property type="component" value="Unassembled WGS sequence"/>
</dbReference>
<comment type="pathway">
    <text evidence="4">Cofactor biosynthesis; (R)-pantothenate biosynthesis; (R)-pantoate from 3-methyl-2-oxobutanoate: step 2/2.</text>
</comment>
<dbReference type="InterPro" id="IPR013332">
    <property type="entry name" value="KPR_N"/>
</dbReference>
<proteinExistence type="inferred from homology"/>
<evidence type="ECO:0000313" key="8">
    <source>
        <dbReference type="Proteomes" id="UP000249886"/>
    </source>
</evidence>
<feature type="domain" description="Ketopantoate reductase C-terminal" evidence="6">
    <location>
        <begin position="170"/>
        <end position="290"/>
    </location>
</feature>
<comment type="caution">
    <text evidence="7">The sequence shown here is derived from an EMBL/GenBank/DDBJ whole genome shotgun (WGS) entry which is preliminary data.</text>
</comment>
<evidence type="ECO:0000313" key="7">
    <source>
        <dbReference type="EMBL" id="SPW33179.1"/>
    </source>
</evidence>
<dbReference type="EC" id="1.1.1.169" evidence="4"/>
<dbReference type="Gene3D" id="1.10.1040.10">
    <property type="entry name" value="N-(1-d-carboxylethyl)-l-norvaline Dehydrogenase, domain 2"/>
    <property type="match status" value="1"/>
</dbReference>
<evidence type="ECO:0000256" key="3">
    <source>
        <dbReference type="ARBA" id="ARBA00023002"/>
    </source>
</evidence>
<evidence type="ECO:0000256" key="4">
    <source>
        <dbReference type="RuleBase" id="RU362068"/>
    </source>
</evidence>
<dbReference type="PANTHER" id="PTHR21708:SF26">
    <property type="entry name" value="2-DEHYDROPANTOATE 2-REDUCTASE"/>
    <property type="match status" value="1"/>
</dbReference>
<dbReference type="NCBIfam" id="TIGR00745">
    <property type="entry name" value="apbA_panE"/>
    <property type="match status" value="1"/>
</dbReference>
<name>A0A6H9XQS8_9CORY</name>
<reference evidence="7 8" key="1">
    <citation type="submission" date="2018-06" db="EMBL/GenBank/DDBJ databases">
        <authorList>
            <consortium name="Pathogen Informatics"/>
            <person name="Doyle S."/>
        </authorList>
    </citation>
    <scope>NUCLEOTIDE SEQUENCE [LARGE SCALE GENOMIC DNA]</scope>
    <source>
        <strain evidence="7 8">NCTC10254</strain>
    </source>
</reference>
<evidence type="ECO:0000259" key="6">
    <source>
        <dbReference type="Pfam" id="PF08546"/>
    </source>
</evidence>
<feature type="domain" description="Ketopantoate reductase N-terminal" evidence="5">
    <location>
        <begin position="3"/>
        <end position="143"/>
    </location>
</feature>
<dbReference type="NCBIfam" id="NF005091">
    <property type="entry name" value="PRK06522.2-2"/>
    <property type="match status" value="1"/>
</dbReference>
<dbReference type="InterPro" id="IPR051402">
    <property type="entry name" value="KPR-Related"/>
</dbReference>
<dbReference type="AlphaFoldDB" id="A0A6H9XQS8"/>
<keyword evidence="4" id="KW-0566">Pantothenate biosynthesis</keyword>
<evidence type="ECO:0000256" key="1">
    <source>
        <dbReference type="ARBA" id="ARBA00007870"/>
    </source>
</evidence>
<dbReference type="InterPro" id="IPR008927">
    <property type="entry name" value="6-PGluconate_DH-like_C_sf"/>
</dbReference>
<dbReference type="GeneID" id="84575062"/>
<organism evidence="7 8">
    <name type="scientific">Corynebacterium matruchotii</name>
    <dbReference type="NCBI Taxonomy" id="43768"/>
    <lineage>
        <taxon>Bacteria</taxon>
        <taxon>Bacillati</taxon>
        <taxon>Actinomycetota</taxon>
        <taxon>Actinomycetes</taxon>
        <taxon>Mycobacteriales</taxon>
        <taxon>Corynebacteriaceae</taxon>
        <taxon>Corynebacterium</taxon>
    </lineage>
</organism>
<dbReference type="RefSeq" id="WP_005527362.1">
    <property type="nucleotide sequence ID" value="NZ_CBDEQJ010000012.1"/>
</dbReference>
<accession>A0A6H9XQS8</accession>